<proteinExistence type="predicted"/>
<comment type="caution">
    <text evidence="1">The sequence shown here is derived from an EMBL/GenBank/DDBJ whole genome shotgun (WGS) entry which is preliminary data.</text>
</comment>
<reference evidence="1 2" key="1">
    <citation type="submission" date="2021-07" db="EMBL/GenBank/DDBJ databases">
        <title>Stakelama flava sp. nov., a novel endophytic bacterium isolated from branch of Kandelia candel.</title>
        <authorList>
            <person name="Tuo L."/>
        </authorList>
    </citation>
    <scope>NUCLEOTIDE SEQUENCE [LARGE SCALE GENOMIC DNA]</scope>
    <source>
        <strain evidence="1 2">CBK3Z-3</strain>
    </source>
</reference>
<keyword evidence="2" id="KW-1185">Reference proteome</keyword>
<evidence type="ECO:0000313" key="1">
    <source>
        <dbReference type="EMBL" id="MBW4331693.1"/>
    </source>
</evidence>
<gene>
    <name evidence="1" type="ORF">KY084_12515</name>
</gene>
<dbReference type="RefSeq" id="WP_219238814.1">
    <property type="nucleotide sequence ID" value="NZ_JAHWZX010000012.1"/>
</dbReference>
<evidence type="ECO:0000313" key="2">
    <source>
        <dbReference type="Proteomes" id="UP001197214"/>
    </source>
</evidence>
<dbReference type="EMBL" id="JAHWZX010000012">
    <property type="protein sequence ID" value="MBW4331693.1"/>
    <property type="molecule type" value="Genomic_DNA"/>
</dbReference>
<sequence length="61" mass="7322">MALLWKIECYLRRTDMPPSKFGRLAVGDPRLVHDLRNGREPRQSMVERVESFMERHAEPRR</sequence>
<protein>
    <submittedName>
        <fullName evidence="1">Uncharacterized protein</fullName>
    </submittedName>
</protein>
<organism evidence="1 2">
    <name type="scientific">Stakelama flava</name>
    <dbReference type="NCBI Taxonomy" id="2860338"/>
    <lineage>
        <taxon>Bacteria</taxon>
        <taxon>Pseudomonadati</taxon>
        <taxon>Pseudomonadota</taxon>
        <taxon>Alphaproteobacteria</taxon>
        <taxon>Sphingomonadales</taxon>
        <taxon>Sphingomonadaceae</taxon>
        <taxon>Stakelama</taxon>
    </lineage>
</organism>
<dbReference type="Proteomes" id="UP001197214">
    <property type="component" value="Unassembled WGS sequence"/>
</dbReference>
<name>A0ABS6XPI5_9SPHN</name>
<accession>A0ABS6XPI5</accession>